<name>A0A1I4DJF6_9ACTN</name>
<sequence>MGECVAARLGAAVAEHRFVNVTGPPGVGKSRLVAGLADAWLVDLDDGAGMPPEGLPGALAGAGGRLVVVDGVDGRRRTEALGAALDAVPAAGCRLVVVSRGPVAADPAWGGRDIARVPVPPLPDTAVAELAETRCADPGARKLAVRLACGVPFVAEAVCRAVLAGTPASAPGAVADRVAGELMGRLAREAPGRRWQHALRLLATVGAGDERLLSAGPEVFDVLAGLSVVRRGVLGLSVEEPYRQLLELAYRWRSPDAHGTVRTRASGYRVGLLAGAREPEERADLVEQALFLTGDPVLRGSLFPSARPPAAVERAGPSDAAPIGRLLRQWAARGGFDLRRAERLTEHWQTEAFHIARDGDGRVVGLASLLPMSGCGADGVEPLLQQHADALVDAGRADGLFLGAAFCPDRATHAHLLRHVLRQAVLDGPLVVSTATPEYQSLLGSLGFRRHGSVRDDVYRCGRRPEVYSNDMRPEALPRWLRSITPEDPPARAGTATVRQWIGQALGQLHDTRALARSPLLAHPETATATALRRRLCDAVRNLAVSDDPADAEAGAILRAYYLGRGPTHRHVAARLHLSRATYFRRLDRGLTALAGMWERPFPP</sequence>
<dbReference type="EMBL" id="FOSG01000010">
    <property type="protein sequence ID" value="SFK93395.1"/>
    <property type="molecule type" value="Genomic_DNA"/>
</dbReference>
<keyword evidence="2" id="KW-1185">Reference proteome</keyword>
<dbReference type="Proteomes" id="UP000198928">
    <property type="component" value="Unassembled WGS sequence"/>
</dbReference>
<accession>A0A1I4DJF6</accession>
<dbReference type="AlphaFoldDB" id="A0A1I4DJF6"/>
<dbReference type="SUPFAM" id="SSF52540">
    <property type="entry name" value="P-loop containing nucleoside triphosphate hydrolases"/>
    <property type="match status" value="1"/>
</dbReference>
<evidence type="ECO:0000313" key="2">
    <source>
        <dbReference type="Proteomes" id="UP000198928"/>
    </source>
</evidence>
<organism evidence="1 2">
    <name type="scientific">Streptomyces pini</name>
    <dbReference type="NCBI Taxonomy" id="1520580"/>
    <lineage>
        <taxon>Bacteria</taxon>
        <taxon>Bacillati</taxon>
        <taxon>Actinomycetota</taxon>
        <taxon>Actinomycetes</taxon>
        <taxon>Kitasatosporales</taxon>
        <taxon>Streptomycetaceae</taxon>
        <taxon>Streptomyces</taxon>
    </lineage>
</organism>
<evidence type="ECO:0000313" key="1">
    <source>
        <dbReference type="EMBL" id="SFK93395.1"/>
    </source>
</evidence>
<proteinExistence type="predicted"/>
<dbReference type="InterPro" id="IPR027417">
    <property type="entry name" value="P-loop_NTPase"/>
</dbReference>
<protein>
    <submittedName>
        <fullName evidence="1">N-acetylglutamate synthase, GNAT family</fullName>
    </submittedName>
</protein>
<dbReference type="OrthoDB" id="3918146at2"/>
<gene>
    <name evidence="1" type="ORF">SAMN05192584_110138</name>
</gene>
<reference evidence="2" key="1">
    <citation type="submission" date="2016-10" db="EMBL/GenBank/DDBJ databases">
        <authorList>
            <person name="Varghese N."/>
            <person name="Submissions S."/>
        </authorList>
    </citation>
    <scope>NUCLEOTIDE SEQUENCE [LARGE SCALE GENOMIC DNA]</scope>
    <source>
        <strain evidence="2">PL19</strain>
    </source>
</reference>
<dbReference type="RefSeq" id="WP_093850377.1">
    <property type="nucleotide sequence ID" value="NZ_FOSG01000010.1"/>
</dbReference>